<dbReference type="SUPFAM" id="SSF54117">
    <property type="entry name" value="Interleukin 8-like chemokines"/>
    <property type="match status" value="1"/>
</dbReference>
<dbReference type="InterPro" id="IPR001811">
    <property type="entry name" value="Chemokine_IL8-like_dom"/>
</dbReference>
<comment type="caution">
    <text evidence="4">The sequence shown here is derived from an EMBL/GenBank/DDBJ whole genome shotgun (WGS) entry which is preliminary data.</text>
</comment>
<accession>A0A8J6KIQ3</accession>
<dbReference type="Pfam" id="PF00048">
    <property type="entry name" value="IL8"/>
    <property type="match status" value="1"/>
</dbReference>
<reference evidence="4" key="1">
    <citation type="thesis" date="2020" institute="ProQuest LLC" country="789 East Eisenhower Parkway, Ann Arbor, MI, USA">
        <title>Comparative Genomics and Chromosome Evolution.</title>
        <authorList>
            <person name="Mudd A.B."/>
        </authorList>
    </citation>
    <scope>NUCLEOTIDE SEQUENCE</scope>
    <source>
        <strain evidence="4">HN-11 Male</strain>
        <tissue evidence="4">Kidney and liver</tissue>
    </source>
</reference>
<dbReference type="Gene3D" id="2.40.50.40">
    <property type="match status" value="1"/>
</dbReference>
<keyword evidence="5" id="KW-1185">Reference proteome</keyword>
<feature type="chain" id="PRO_5035279071" description="Chemokine interleukin-8-like domain-containing protein" evidence="2">
    <location>
        <begin position="19"/>
        <end position="99"/>
    </location>
</feature>
<keyword evidence="1" id="KW-0202">Cytokine</keyword>
<gene>
    <name evidence="4" type="ORF">GDO78_002064</name>
</gene>
<evidence type="ECO:0000313" key="4">
    <source>
        <dbReference type="EMBL" id="KAG9494542.1"/>
    </source>
</evidence>
<evidence type="ECO:0000256" key="1">
    <source>
        <dbReference type="ARBA" id="ARBA00022514"/>
    </source>
</evidence>
<dbReference type="GO" id="GO:0005615">
    <property type="term" value="C:extracellular space"/>
    <property type="evidence" value="ECO:0007669"/>
    <property type="project" value="UniProtKB-KW"/>
</dbReference>
<dbReference type="EMBL" id="WNTK01000001">
    <property type="protein sequence ID" value="KAG9494542.1"/>
    <property type="molecule type" value="Genomic_DNA"/>
</dbReference>
<name>A0A8J6KIQ3_ELECQ</name>
<dbReference type="GO" id="GO:0008009">
    <property type="term" value="F:chemokine activity"/>
    <property type="evidence" value="ECO:0007669"/>
    <property type="project" value="InterPro"/>
</dbReference>
<dbReference type="OrthoDB" id="9930747at2759"/>
<evidence type="ECO:0000259" key="3">
    <source>
        <dbReference type="Pfam" id="PF00048"/>
    </source>
</evidence>
<sequence length="99" mass="10812">MCAMRILLCLALMATCVASTGKFSTCCTRTSPGKPKAGTEIESFIIQKEDLPCVHAVMFITNKGDIICSTPSVRWVKAKIAEITKKNEQENNELNGSED</sequence>
<dbReference type="AlphaFoldDB" id="A0A8J6KIQ3"/>
<keyword evidence="2" id="KW-0732">Signal</keyword>
<proteinExistence type="predicted"/>
<evidence type="ECO:0000256" key="2">
    <source>
        <dbReference type="SAM" id="SignalP"/>
    </source>
</evidence>
<dbReference type="InterPro" id="IPR036048">
    <property type="entry name" value="Interleukin_8-like_sf"/>
</dbReference>
<dbReference type="Proteomes" id="UP000770717">
    <property type="component" value="Unassembled WGS sequence"/>
</dbReference>
<organism evidence="4 5">
    <name type="scientific">Eleutherodactylus coqui</name>
    <name type="common">Puerto Rican coqui</name>
    <dbReference type="NCBI Taxonomy" id="57060"/>
    <lineage>
        <taxon>Eukaryota</taxon>
        <taxon>Metazoa</taxon>
        <taxon>Chordata</taxon>
        <taxon>Craniata</taxon>
        <taxon>Vertebrata</taxon>
        <taxon>Euteleostomi</taxon>
        <taxon>Amphibia</taxon>
        <taxon>Batrachia</taxon>
        <taxon>Anura</taxon>
        <taxon>Neobatrachia</taxon>
        <taxon>Hyloidea</taxon>
        <taxon>Eleutherodactylidae</taxon>
        <taxon>Eleutherodactylinae</taxon>
        <taxon>Eleutherodactylus</taxon>
        <taxon>Eleutherodactylus</taxon>
    </lineage>
</organism>
<dbReference type="GO" id="GO:0006955">
    <property type="term" value="P:immune response"/>
    <property type="evidence" value="ECO:0007669"/>
    <property type="project" value="InterPro"/>
</dbReference>
<feature type="signal peptide" evidence="2">
    <location>
        <begin position="1"/>
        <end position="18"/>
    </location>
</feature>
<feature type="domain" description="Chemokine interleukin-8-like" evidence="3">
    <location>
        <begin position="24"/>
        <end position="81"/>
    </location>
</feature>
<protein>
    <recommendedName>
        <fullName evidence="3">Chemokine interleukin-8-like domain-containing protein</fullName>
    </recommendedName>
</protein>
<evidence type="ECO:0000313" key="5">
    <source>
        <dbReference type="Proteomes" id="UP000770717"/>
    </source>
</evidence>